<feature type="transmembrane region" description="Helical" evidence="6">
    <location>
        <begin position="28"/>
        <end position="51"/>
    </location>
</feature>
<evidence type="ECO:0000256" key="3">
    <source>
        <dbReference type="ARBA" id="ARBA00023237"/>
    </source>
</evidence>
<dbReference type="EMBL" id="QEXL01000001">
    <property type="protein sequence ID" value="RBM09622.1"/>
    <property type="molecule type" value="Genomic_DNA"/>
</dbReference>
<feature type="region of interest" description="Disordered" evidence="5">
    <location>
        <begin position="1"/>
        <end position="24"/>
    </location>
</feature>
<comment type="caution">
    <text evidence="4">Lacks conserved residue(s) required for the propagation of feature annotation.</text>
</comment>
<feature type="region of interest" description="Disordered" evidence="5">
    <location>
        <begin position="55"/>
        <end position="119"/>
    </location>
</feature>
<sequence>MARPSPFPRTGDNERTHRGPPRRLSRGWLLSATILGGTVLGGMIGGLAPGLHSARAATQSPTTQSPAAQAAPDASQSLPAARTASSRSRHVRSQAAQSDSPASGKAQGASSPGTVSTGEPVTFQADHVAYDSKNGLAIWTGNVQIWQNDQIMRADKVVYDRNTGVASATGNVALVEPDGTVMFTSYAELSNGMRDGIMSKMYAQMDDNARMAANGVRRTGGKVNDLTRVVYTACELCERHPERAPFWQIRAYDASHDLQHKRIEFRDAFVDFFGVPIFYLPAFSMTDPSVRRQSGFLTPGFTPHNRYLGTYVTIPYYWVIDGQSDLVAEGLFSTRTGPQLSAQYRHRFNFGHLNLRAGIAYDTHHDINYTNTFGQDVESKDNHGVQGYFFGSGQFSLNKTWRLGAHINVASSANYMRDYRISGYGQDTLNSNIYLEGFGTGSYSRIDAQAYQGLNEGVIHNRDLPWVLPRYTYSYFGQPDALGGRFSLDTTDFYVYRENGTSDQRGQLTLNWDRPFRNSLGQIWDLTLHVESAIHRATQLNEQPNYARTTRSQVAGEVLPTVALKLNWPFLRTFNHGRGTEILEPIAQVIAAPNTGNSSSRYIPNEDSLTYEFTDQTLFALNRYSGTDRLDGGLRANVGLHTNWTWNGHQIDALIGESFQEHVEHDRIPYSGLSHHLSDVVMGTRIVPNRFFDFDGKMRLDPYAGRVDFADALGSAGFKYFRVNGGYIYEPVTPYYYYANNPYSSSPPSIYYKPISELTFGASTTWDNWHLAAYIRRSLARHQSVSVGGDAGYQNDCFGIDVMYLKQYTTIGGQQSNSTVMFSLTFKTIGSFGMNG</sequence>
<keyword evidence="1 4" id="KW-0732">Signal</keyword>
<evidence type="ECO:0000259" key="8">
    <source>
        <dbReference type="Pfam" id="PF04453"/>
    </source>
</evidence>
<dbReference type="GO" id="GO:0015920">
    <property type="term" value="P:lipopolysaccharide transport"/>
    <property type="evidence" value="ECO:0007669"/>
    <property type="project" value="InterPro"/>
</dbReference>
<dbReference type="HAMAP" id="MF_01411">
    <property type="entry name" value="LPS_assembly_LptD"/>
    <property type="match status" value="1"/>
</dbReference>
<comment type="subunit">
    <text evidence="4">Component of the lipopolysaccharide transport and assembly complex.</text>
</comment>
<evidence type="ECO:0000256" key="5">
    <source>
        <dbReference type="SAM" id="MobiDB-lite"/>
    </source>
</evidence>
<keyword evidence="6" id="KW-1133">Transmembrane helix</keyword>
<dbReference type="InterPro" id="IPR020889">
    <property type="entry name" value="LipoPS_assembly_LptD"/>
</dbReference>
<evidence type="ECO:0000256" key="6">
    <source>
        <dbReference type="SAM" id="Phobius"/>
    </source>
</evidence>
<dbReference type="AlphaFoldDB" id="A0A365Z1R4"/>
<dbReference type="Pfam" id="PF03968">
    <property type="entry name" value="LptD_N"/>
    <property type="match status" value="1"/>
</dbReference>
<feature type="compositionally biased region" description="Low complexity" evidence="5">
    <location>
        <begin position="56"/>
        <end position="81"/>
    </location>
</feature>
<keyword evidence="10" id="KW-1185">Reference proteome</keyword>
<comment type="caution">
    <text evidence="9">The sequence shown here is derived from an EMBL/GenBank/DDBJ whole genome shotgun (WGS) entry which is preliminary data.</text>
</comment>
<evidence type="ECO:0000256" key="2">
    <source>
        <dbReference type="ARBA" id="ARBA00023136"/>
    </source>
</evidence>
<reference evidence="9 10" key="1">
    <citation type="submission" date="2018-05" db="EMBL/GenBank/DDBJ databases">
        <title>Komagataeibacter cocois sp. nov., for a novel cellulose- producing strain isolated from coconut milk.</title>
        <authorList>
            <person name="Liu L."/>
            <person name="Wang Y."/>
            <person name="Liu S."/>
            <person name="Bi J."/>
            <person name="Chen H."/>
            <person name="Deng J."/>
            <person name="Zhang C."/>
            <person name="Hu Q."/>
            <person name="Li C."/>
        </authorList>
    </citation>
    <scope>NUCLEOTIDE SEQUENCE [LARGE SCALE GENOMIC DNA]</scope>
    <source>
        <strain evidence="9 10">WE7</strain>
    </source>
</reference>
<feature type="compositionally biased region" description="Polar residues" evidence="5">
    <location>
        <begin position="108"/>
        <end position="119"/>
    </location>
</feature>
<evidence type="ECO:0000256" key="4">
    <source>
        <dbReference type="HAMAP-Rule" id="MF_01411"/>
    </source>
</evidence>
<dbReference type="Proteomes" id="UP000252680">
    <property type="component" value="Unassembled WGS sequence"/>
</dbReference>
<keyword evidence="6" id="KW-0812">Transmembrane</keyword>
<dbReference type="InterPro" id="IPR005653">
    <property type="entry name" value="OstA-like_N"/>
</dbReference>
<comment type="function">
    <text evidence="4">Involved in the assembly of lipopolysaccharide (LPS) at the surface of the outer membrane.</text>
</comment>
<feature type="domain" description="LptD C-terminal" evidence="8">
    <location>
        <begin position="386"/>
        <end position="759"/>
    </location>
</feature>
<keyword evidence="3 4" id="KW-0998">Cell outer membrane</keyword>
<dbReference type="GO" id="GO:1990351">
    <property type="term" value="C:transporter complex"/>
    <property type="evidence" value="ECO:0007669"/>
    <property type="project" value="TreeGrafter"/>
</dbReference>
<dbReference type="OrthoDB" id="9760225at2"/>
<accession>A0A365Z1R4</accession>
<dbReference type="Pfam" id="PF04453">
    <property type="entry name" value="LptD"/>
    <property type="match status" value="1"/>
</dbReference>
<dbReference type="RefSeq" id="WP_113594663.1">
    <property type="nucleotide sequence ID" value="NZ_QEXL01000001.1"/>
</dbReference>
<comment type="similarity">
    <text evidence="4">Belongs to the LptD family.</text>
</comment>
<dbReference type="Gene3D" id="2.60.450.10">
    <property type="entry name" value="Lipopolysaccharide (LPS) transport protein A like domain"/>
    <property type="match status" value="1"/>
</dbReference>
<proteinExistence type="inferred from homology"/>
<feature type="domain" description="Organic solvent tolerance-like N-terminal" evidence="7">
    <location>
        <begin position="124"/>
        <end position="205"/>
    </location>
</feature>
<protein>
    <recommendedName>
        <fullName evidence="4">LPS-assembly protein LptD</fullName>
    </recommendedName>
</protein>
<dbReference type="PANTHER" id="PTHR30189:SF1">
    <property type="entry name" value="LPS-ASSEMBLY PROTEIN LPTD"/>
    <property type="match status" value="1"/>
</dbReference>
<evidence type="ECO:0000256" key="1">
    <source>
        <dbReference type="ARBA" id="ARBA00022729"/>
    </source>
</evidence>
<dbReference type="GO" id="GO:0009279">
    <property type="term" value="C:cell outer membrane"/>
    <property type="evidence" value="ECO:0007669"/>
    <property type="project" value="UniProtKB-SubCell"/>
</dbReference>
<organism evidence="9 10">
    <name type="scientific">Novacetimonas cocois</name>
    <dbReference type="NCBI Taxonomy" id="1747507"/>
    <lineage>
        <taxon>Bacteria</taxon>
        <taxon>Pseudomonadati</taxon>
        <taxon>Pseudomonadota</taxon>
        <taxon>Alphaproteobacteria</taxon>
        <taxon>Acetobacterales</taxon>
        <taxon>Acetobacteraceae</taxon>
        <taxon>Novacetimonas</taxon>
    </lineage>
</organism>
<evidence type="ECO:0000313" key="9">
    <source>
        <dbReference type="EMBL" id="RBM09622.1"/>
    </source>
</evidence>
<dbReference type="InterPro" id="IPR050218">
    <property type="entry name" value="LptD"/>
</dbReference>
<evidence type="ECO:0000259" key="7">
    <source>
        <dbReference type="Pfam" id="PF03968"/>
    </source>
</evidence>
<gene>
    <name evidence="4" type="primary">lptD</name>
    <name evidence="9" type="ORF">NJLHNGOC_00840</name>
</gene>
<keyword evidence="2 4" id="KW-0472">Membrane</keyword>
<name>A0A365Z1R4_9PROT</name>
<dbReference type="InterPro" id="IPR007543">
    <property type="entry name" value="LptD_C"/>
</dbReference>
<dbReference type="PANTHER" id="PTHR30189">
    <property type="entry name" value="LPS-ASSEMBLY PROTEIN"/>
    <property type="match status" value="1"/>
</dbReference>
<dbReference type="GO" id="GO:0043165">
    <property type="term" value="P:Gram-negative-bacterium-type cell outer membrane assembly"/>
    <property type="evidence" value="ECO:0007669"/>
    <property type="project" value="UniProtKB-UniRule"/>
</dbReference>
<evidence type="ECO:0000313" key="10">
    <source>
        <dbReference type="Proteomes" id="UP000252680"/>
    </source>
</evidence>
<comment type="subcellular location">
    <subcellularLocation>
        <location evidence="4">Cell outer membrane</location>
    </subcellularLocation>
</comment>